<feature type="coiled-coil region" evidence="1">
    <location>
        <begin position="190"/>
        <end position="217"/>
    </location>
</feature>
<feature type="compositionally biased region" description="Basic and acidic residues" evidence="2">
    <location>
        <begin position="723"/>
        <end position="769"/>
    </location>
</feature>
<feature type="compositionally biased region" description="Basic and acidic residues" evidence="2">
    <location>
        <begin position="836"/>
        <end position="861"/>
    </location>
</feature>
<feature type="compositionally biased region" description="Basic residues" evidence="2">
    <location>
        <begin position="796"/>
        <end position="820"/>
    </location>
</feature>
<feature type="compositionally biased region" description="Low complexity" evidence="2">
    <location>
        <begin position="1004"/>
        <end position="1016"/>
    </location>
</feature>
<evidence type="ECO:0000313" key="3">
    <source>
        <dbReference type="EMBL" id="CAD8144534.1"/>
    </source>
</evidence>
<dbReference type="PANTHER" id="PTHR48134">
    <property type="entry name" value="GLYCOPROTEIN 96-92-RELATED-RELATED"/>
    <property type="match status" value="1"/>
</dbReference>
<evidence type="ECO:0000256" key="2">
    <source>
        <dbReference type="SAM" id="MobiDB-lite"/>
    </source>
</evidence>
<feature type="compositionally biased region" description="Low complexity" evidence="2">
    <location>
        <begin position="247"/>
        <end position="276"/>
    </location>
</feature>
<feature type="compositionally biased region" description="Polar residues" evidence="2">
    <location>
        <begin position="977"/>
        <end position="993"/>
    </location>
</feature>
<dbReference type="Proteomes" id="UP000683925">
    <property type="component" value="Unassembled WGS sequence"/>
</dbReference>
<dbReference type="OMA" id="NQGHEKS"/>
<feature type="compositionally biased region" description="Low complexity" evidence="2">
    <location>
        <begin position="1104"/>
        <end position="1146"/>
    </location>
</feature>
<feature type="region of interest" description="Disordered" evidence="2">
    <location>
        <begin position="317"/>
        <end position="355"/>
    </location>
</feature>
<accession>A0A8S1T0K7</accession>
<gene>
    <name evidence="3" type="ORF">POCTA_138.1.T0160199</name>
</gene>
<proteinExistence type="predicted"/>
<feature type="compositionally biased region" description="Basic and acidic residues" evidence="2">
    <location>
        <begin position="779"/>
        <end position="795"/>
    </location>
</feature>
<feature type="compositionally biased region" description="Basic residues" evidence="2">
    <location>
        <begin position="164"/>
        <end position="173"/>
    </location>
</feature>
<dbReference type="OrthoDB" id="310961at2759"/>
<reference evidence="3" key="1">
    <citation type="submission" date="2021-01" db="EMBL/GenBank/DDBJ databases">
        <authorList>
            <consortium name="Genoscope - CEA"/>
            <person name="William W."/>
        </authorList>
    </citation>
    <scope>NUCLEOTIDE SEQUENCE</scope>
</reference>
<feature type="compositionally biased region" description="Polar residues" evidence="2">
    <location>
        <begin position="317"/>
        <end position="354"/>
    </location>
</feature>
<protein>
    <submittedName>
        <fullName evidence="3">Uncharacterized protein</fullName>
    </submittedName>
</protein>
<feature type="compositionally biased region" description="Polar residues" evidence="2">
    <location>
        <begin position="1157"/>
        <end position="1175"/>
    </location>
</feature>
<dbReference type="PANTHER" id="PTHR48134:SF2">
    <property type="entry name" value="OS04G0609100 PROTEIN"/>
    <property type="match status" value="1"/>
</dbReference>
<feature type="region of interest" description="Disordered" evidence="2">
    <location>
        <begin position="966"/>
        <end position="1049"/>
    </location>
</feature>
<evidence type="ECO:0000313" key="4">
    <source>
        <dbReference type="Proteomes" id="UP000683925"/>
    </source>
</evidence>
<feature type="region of interest" description="Disordered" evidence="2">
    <location>
        <begin position="1098"/>
        <end position="1245"/>
    </location>
</feature>
<evidence type="ECO:0000256" key="1">
    <source>
        <dbReference type="SAM" id="Coils"/>
    </source>
</evidence>
<feature type="region of interest" description="Disordered" evidence="2">
    <location>
        <begin position="898"/>
        <end position="925"/>
    </location>
</feature>
<feature type="region of interest" description="Disordered" evidence="2">
    <location>
        <begin position="244"/>
        <end position="282"/>
    </location>
</feature>
<feature type="compositionally biased region" description="Basic residues" evidence="2">
    <location>
        <begin position="905"/>
        <end position="921"/>
    </location>
</feature>
<feature type="compositionally biased region" description="Low complexity" evidence="2">
    <location>
        <begin position="1031"/>
        <end position="1049"/>
    </location>
</feature>
<sequence>MIFWIDNTSIYDCRTYSLIKPQQYDVAIILDYIKQEQQQNRIDVKEKLPKLLKTLALLLIIHNKNDIFRLLQILASKDFNQTKLFNDFMNNPAALWYIEQMKVEPVQMIMHQYILGEYKFLESLFKKIISSYEQYLLKLQNGQGTQEFNLQGDLQSNQNQTSQNKKKSRFHKNSKQENQNQINKIQVSEVQLEQNTLEEAKSNQDSINQQINTEQAQKQNLEVIQQQQINKEKTLIQSIEIEDKTHQQQQQSESNRQQSVEQQVIQNQKQQNNQENPKGSYFSEQQKISLESVFKDDLPDQKLLGIPTMDKIQQQQTFPSFKSKSNPKQQEQVNETSEKINNTEQPIANNNLNNESDKINQLIDTLSEKVQQEFDFSQDTELIKLYDLLKEKCQQNYWWSQFEDRCHKAMSDKELELIMLEKLPILMKRWAIKTRKNVTEIETTLTGLHRASIQETTNTLVDNQNPEGQKIIHISSSPEKFEYTKLIEDNSLKQNQKNSIKNSYDFLQPQIHKQQEHLDYINKESNNFISRVDEDTFIKQNQLLQNEIQEVTPYQIIDIDDEIFKSYQGDINKKGQSSKIIKTASNRLNSELTKSKELQPENVDKQYKLQETQQQQSHSNKSNIIYIESSNENISKMQQPTPQQQTGEGIKFQNQNIACSTIQQGNNQRKDDIDNLFQEDNDIYSPDSIVSSSSILISDQSSIQFGEIQANKKQVEFREQINQQKDKDILKGPEKNVEKPNVKAQREEEQKSRDKKLSESDIDVKEKQKNKNNKRQHQKERSENSKTRSKKDSKEKKRAKSSQQSKRKEKSKDNRKRKSSERKSGQDILKQLQAENEAKERLKEEQKKKEKERIHQENIKKAELRLQKLRFEEMEFQKEYDYHQQQDMLKEIKERELKEQQYQHQHQHHHHHHQHQHKKYQQKYQQSYQNYKNDNQIQEQNQKTKPFEKQVQDQQYVNADTKFKHHNQNHNQQNQQKMQESQSYGNRSQQNNQGHEKSMMPHTQQNNQWDSQNNQQFHQQNYKQNDRHQRNQNSHDQGNGQQNQQQQRQNSYAFPLEQYGIQEFLTKKDQTNQKNLQKSIVNPMQYDLEQVPSPSIKQNNYRKQQQQQSQQQYPQQFQQQQYESQQQQQPFQQQQQYQYPQQHQFYNNQKPRDNKFRNQSPHRQQGFQRQKQHYQNHQEPHVKKQRKFNPYHEQCSNNQSFNYNQGPSNQNTQPYSYQDQMNNNQIPYKNSSSYPPSPIHSSNQPSKQQMFEFFCSMFYDKFQSAE</sequence>
<keyword evidence="4" id="KW-1185">Reference proteome</keyword>
<keyword evidence="1" id="KW-0175">Coiled coil</keyword>
<organism evidence="3 4">
    <name type="scientific">Paramecium octaurelia</name>
    <dbReference type="NCBI Taxonomy" id="43137"/>
    <lineage>
        <taxon>Eukaryota</taxon>
        <taxon>Sar</taxon>
        <taxon>Alveolata</taxon>
        <taxon>Ciliophora</taxon>
        <taxon>Intramacronucleata</taxon>
        <taxon>Oligohymenophorea</taxon>
        <taxon>Peniculida</taxon>
        <taxon>Parameciidae</taxon>
        <taxon>Paramecium</taxon>
    </lineage>
</organism>
<comment type="caution">
    <text evidence="3">The sequence shown here is derived from an EMBL/GenBank/DDBJ whole genome shotgun (WGS) entry which is preliminary data.</text>
</comment>
<feature type="compositionally biased region" description="Low complexity" evidence="2">
    <location>
        <begin position="1227"/>
        <end position="1242"/>
    </location>
</feature>
<dbReference type="AlphaFoldDB" id="A0A8S1T0K7"/>
<dbReference type="EMBL" id="CAJJDP010000016">
    <property type="protein sequence ID" value="CAD8144534.1"/>
    <property type="molecule type" value="Genomic_DNA"/>
</dbReference>
<feature type="compositionally biased region" description="Polar residues" evidence="2">
    <location>
        <begin position="1194"/>
        <end position="1226"/>
    </location>
</feature>
<feature type="region of interest" description="Disordered" evidence="2">
    <location>
        <begin position="153"/>
        <end position="183"/>
    </location>
</feature>
<feature type="region of interest" description="Disordered" evidence="2">
    <location>
        <begin position="723"/>
        <end position="861"/>
    </location>
</feature>
<name>A0A8S1T0K7_PAROT</name>